<dbReference type="GO" id="GO:0046872">
    <property type="term" value="F:metal ion binding"/>
    <property type="evidence" value="ECO:0007669"/>
    <property type="project" value="UniProtKB-KW"/>
</dbReference>
<comment type="pathway">
    <text evidence="3">Cofactor biosynthesis; riboflavin biosynthesis; 2-hydroxy-3-oxobutyl phosphate from D-ribulose 5-phosphate: step 1/1.</text>
</comment>
<dbReference type="PANTHER" id="PTHR21327:SF18">
    <property type="entry name" value="3,4-DIHYDROXY-2-BUTANONE 4-PHOSPHATE SYNTHASE"/>
    <property type="match status" value="1"/>
</dbReference>
<keyword evidence="10" id="KW-1185">Reference proteome</keyword>
<proteinExistence type="inferred from homology"/>
<dbReference type="UniPathway" id="UPA00275">
    <property type="reaction ID" value="UER00399"/>
</dbReference>
<evidence type="ECO:0000256" key="5">
    <source>
        <dbReference type="ARBA" id="ARBA00012153"/>
    </source>
</evidence>
<keyword evidence="6" id="KW-0686">Riboflavin biosynthesis</keyword>
<sequence length="130" mass="14391">MDLMQLAGLTPGAVICEVLDEAGNAARGETLRELARRWDIGVISVEAIARFRREHHVSRVAQTRLPLPEAEFNTLAYQEISTGEQYLALTLGDIEEKQEKPLLVRLHSACATGISWARSAAIVRRNSMPP</sequence>
<comment type="function">
    <text evidence="2">Catalyzes the conversion of D-ribulose 5-phosphate to formate and 3,4-dihydroxy-2-butanone 4-phosphate.</text>
</comment>
<dbReference type="InterPro" id="IPR036144">
    <property type="entry name" value="RibA-like_sf"/>
</dbReference>
<evidence type="ECO:0000256" key="2">
    <source>
        <dbReference type="ARBA" id="ARBA00002284"/>
    </source>
</evidence>
<evidence type="ECO:0000256" key="6">
    <source>
        <dbReference type="ARBA" id="ARBA00022619"/>
    </source>
</evidence>
<comment type="caution">
    <text evidence="9">The sequence shown here is derived from an EMBL/GenBank/DDBJ whole genome shotgun (WGS) entry which is preliminary data.</text>
</comment>
<dbReference type="InterPro" id="IPR000422">
    <property type="entry name" value="DHBP_synthase_RibB"/>
</dbReference>
<dbReference type="GO" id="GO:0005829">
    <property type="term" value="C:cytosol"/>
    <property type="evidence" value="ECO:0007669"/>
    <property type="project" value="TreeGrafter"/>
</dbReference>
<evidence type="ECO:0000256" key="7">
    <source>
        <dbReference type="ARBA" id="ARBA00022723"/>
    </source>
</evidence>
<dbReference type="Pfam" id="PF00926">
    <property type="entry name" value="DHBP_synthase"/>
    <property type="match status" value="1"/>
</dbReference>
<dbReference type="Gene3D" id="3.40.50.10990">
    <property type="entry name" value="GTP cyclohydrolase II"/>
    <property type="match status" value="1"/>
</dbReference>
<dbReference type="GO" id="GO:0008686">
    <property type="term" value="F:3,4-dihydroxy-2-butanone-4-phosphate synthase activity"/>
    <property type="evidence" value="ECO:0007669"/>
    <property type="project" value="UniProtKB-EC"/>
</dbReference>
<evidence type="ECO:0000256" key="1">
    <source>
        <dbReference type="ARBA" id="ARBA00000141"/>
    </source>
</evidence>
<evidence type="ECO:0000313" key="10">
    <source>
        <dbReference type="Proteomes" id="UP000326912"/>
    </source>
</evidence>
<dbReference type="PANTHER" id="PTHR21327">
    <property type="entry name" value="GTP CYCLOHYDROLASE II-RELATED"/>
    <property type="match status" value="1"/>
</dbReference>
<dbReference type="Pfam" id="PF00925">
    <property type="entry name" value="GTP_cyclohydro2"/>
    <property type="match status" value="1"/>
</dbReference>
<evidence type="ECO:0000259" key="8">
    <source>
        <dbReference type="Pfam" id="PF00925"/>
    </source>
</evidence>
<dbReference type="Gene3D" id="3.90.870.10">
    <property type="entry name" value="DHBP synthase"/>
    <property type="match status" value="1"/>
</dbReference>
<evidence type="ECO:0000313" key="9">
    <source>
        <dbReference type="EMBL" id="GER91764.1"/>
    </source>
</evidence>
<dbReference type="InterPro" id="IPR017945">
    <property type="entry name" value="DHBP_synth_RibB-like_a/b_dom"/>
</dbReference>
<dbReference type="Proteomes" id="UP000326912">
    <property type="component" value="Unassembled WGS sequence"/>
</dbReference>
<comment type="catalytic activity">
    <reaction evidence="1">
        <text>D-ribulose 5-phosphate = (2S)-2-hydroxy-3-oxobutyl phosphate + formate + H(+)</text>
        <dbReference type="Rhea" id="RHEA:18457"/>
        <dbReference type="ChEBI" id="CHEBI:15378"/>
        <dbReference type="ChEBI" id="CHEBI:15740"/>
        <dbReference type="ChEBI" id="CHEBI:58121"/>
        <dbReference type="ChEBI" id="CHEBI:58830"/>
        <dbReference type="EC" id="4.1.99.12"/>
    </reaction>
</comment>
<keyword evidence="7" id="KW-0479">Metal-binding</keyword>
<evidence type="ECO:0000256" key="3">
    <source>
        <dbReference type="ARBA" id="ARBA00004904"/>
    </source>
</evidence>
<dbReference type="InterPro" id="IPR032677">
    <property type="entry name" value="GTP_cyclohydro_II"/>
</dbReference>
<dbReference type="EC" id="4.1.99.12" evidence="5"/>
<organism evidence="9 10">
    <name type="scientific">Dictyobacter vulcani</name>
    <dbReference type="NCBI Taxonomy" id="2607529"/>
    <lineage>
        <taxon>Bacteria</taxon>
        <taxon>Bacillati</taxon>
        <taxon>Chloroflexota</taxon>
        <taxon>Ktedonobacteria</taxon>
        <taxon>Ktedonobacterales</taxon>
        <taxon>Dictyobacteraceae</taxon>
        <taxon>Dictyobacter</taxon>
    </lineage>
</organism>
<comment type="similarity">
    <text evidence="4">In the N-terminal section; belongs to the DHBP synthase family.</text>
</comment>
<feature type="domain" description="GTP cyclohydrolase II" evidence="8">
    <location>
        <begin position="59"/>
        <end position="113"/>
    </location>
</feature>
<protein>
    <recommendedName>
        <fullName evidence="5">3,4-dihydroxy-2-butanone-4-phosphate synthase</fullName>
        <ecNumber evidence="5">4.1.99.12</ecNumber>
    </recommendedName>
</protein>
<accession>A0A5J4KQW6</accession>
<dbReference type="AlphaFoldDB" id="A0A5J4KQW6"/>
<dbReference type="SUPFAM" id="SSF55821">
    <property type="entry name" value="YrdC/RibB"/>
    <property type="match status" value="1"/>
</dbReference>
<name>A0A5J4KQW6_9CHLR</name>
<dbReference type="EMBL" id="BKZW01000004">
    <property type="protein sequence ID" value="GER91764.1"/>
    <property type="molecule type" value="Genomic_DNA"/>
</dbReference>
<evidence type="ECO:0000256" key="4">
    <source>
        <dbReference type="ARBA" id="ARBA00005520"/>
    </source>
</evidence>
<dbReference type="GO" id="GO:0009231">
    <property type="term" value="P:riboflavin biosynthetic process"/>
    <property type="evidence" value="ECO:0007669"/>
    <property type="project" value="UniProtKB-UniPathway"/>
</dbReference>
<gene>
    <name evidence="9" type="ORF">KDW_59260</name>
</gene>
<reference evidence="9 10" key="1">
    <citation type="submission" date="2019-10" db="EMBL/GenBank/DDBJ databases">
        <title>Dictyobacter vulcani sp. nov., within the class Ktedonobacteria, isolated from soil of volcanic Mt. Zao.</title>
        <authorList>
            <person name="Zheng Y."/>
            <person name="Wang C.M."/>
            <person name="Sakai Y."/>
            <person name="Abe K."/>
            <person name="Yokota A."/>
            <person name="Yabe S."/>
        </authorList>
    </citation>
    <scope>NUCLEOTIDE SEQUENCE [LARGE SCALE GENOMIC DNA]</scope>
    <source>
        <strain evidence="9 10">W12</strain>
    </source>
</reference>
<dbReference type="SUPFAM" id="SSF142695">
    <property type="entry name" value="RibA-like"/>
    <property type="match status" value="1"/>
</dbReference>